<accession>A0A831WAM4</accession>
<name>A0A831WAM4_9GAMM</name>
<reference evidence="2" key="1">
    <citation type="journal article" date="2020" name="mSystems">
        <title>Genome- and Community-Level Interaction Insights into Carbon Utilization and Element Cycling Functions of Hydrothermarchaeota in Hydrothermal Sediment.</title>
        <authorList>
            <person name="Zhou Z."/>
            <person name="Liu Y."/>
            <person name="Xu W."/>
            <person name="Pan J."/>
            <person name="Luo Z.H."/>
            <person name="Li M."/>
        </authorList>
    </citation>
    <scope>NUCLEOTIDE SEQUENCE [LARGE SCALE GENOMIC DNA]</scope>
    <source>
        <strain evidence="2">HyVt-443</strain>
    </source>
</reference>
<evidence type="ECO:0000313" key="3">
    <source>
        <dbReference type="Proteomes" id="UP000886251"/>
    </source>
</evidence>
<dbReference type="AlphaFoldDB" id="A0A831WAM4"/>
<evidence type="ECO:0000256" key="1">
    <source>
        <dbReference type="SAM" id="Phobius"/>
    </source>
</evidence>
<feature type="transmembrane region" description="Helical" evidence="1">
    <location>
        <begin position="52"/>
        <end position="74"/>
    </location>
</feature>
<dbReference type="EMBL" id="DRKP01000085">
    <property type="protein sequence ID" value="HEB96307.1"/>
    <property type="molecule type" value="Genomic_DNA"/>
</dbReference>
<keyword evidence="1" id="KW-1133">Transmembrane helix</keyword>
<comment type="caution">
    <text evidence="2">The sequence shown here is derived from an EMBL/GenBank/DDBJ whole genome shotgun (WGS) entry which is preliminary data.</text>
</comment>
<sequence>MLLDPSILALLIVSSMVSLMMSMAAVFGVQVMRHWDIHSGSERQLRLERRTYLISTLVAFSFIAELISLLLYVYNAEQMSGRFVGAMCATGVLNVDPWGWPTLYLKIAIFFAGAAWLTLNRVDNRAPDYPLVRIKYGLLLLILPLVLAESVTQALFFLQMDPDVITSCCGSLFSPEGKGVAAELSGIEPGTAMALLALAGLATLLTGVWYLWRRRGGLAFAVSGLATFLLALVAIVSCIALYIYEHPHHHCPFCILKSGHDFLGYWLYIPLFIATALAMGVGAIAPFARRPSLRQVIPAEGRRFVLLALVFLSLFYLIAGYAIARSSLTMVGVWW</sequence>
<feature type="transmembrane region" description="Helical" evidence="1">
    <location>
        <begin position="134"/>
        <end position="157"/>
    </location>
</feature>
<protein>
    <submittedName>
        <fullName evidence="2">Uncharacterized protein</fullName>
    </submittedName>
</protein>
<feature type="transmembrane region" description="Helical" evidence="1">
    <location>
        <begin position="192"/>
        <end position="212"/>
    </location>
</feature>
<gene>
    <name evidence="2" type="ORF">ENI96_07735</name>
</gene>
<organism evidence="2 3">
    <name type="scientific">Sedimenticola thiotaurini</name>
    <dbReference type="NCBI Taxonomy" id="1543721"/>
    <lineage>
        <taxon>Bacteria</taxon>
        <taxon>Pseudomonadati</taxon>
        <taxon>Pseudomonadota</taxon>
        <taxon>Gammaproteobacteria</taxon>
        <taxon>Chromatiales</taxon>
        <taxon>Sedimenticolaceae</taxon>
        <taxon>Sedimenticola</taxon>
    </lineage>
</organism>
<feature type="transmembrane region" description="Helical" evidence="1">
    <location>
        <begin position="219"/>
        <end position="243"/>
    </location>
</feature>
<evidence type="ECO:0000313" key="2">
    <source>
        <dbReference type="EMBL" id="HEB96307.1"/>
    </source>
</evidence>
<feature type="transmembrane region" description="Helical" evidence="1">
    <location>
        <begin position="263"/>
        <end position="284"/>
    </location>
</feature>
<keyword evidence="1" id="KW-0472">Membrane</keyword>
<proteinExistence type="predicted"/>
<dbReference type="Proteomes" id="UP000886251">
    <property type="component" value="Unassembled WGS sequence"/>
</dbReference>
<feature type="transmembrane region" description="Helical" evidence="1">
    <location>
        <begin position="304"/>
        <end position="324"/>
    </location>
</feature>
<feature type="transmembrane region" description="Helical" evidence="1">
    <location>
        <begin position="103"/>
        <end position="122"/>
    </location>
</feature>
<keyword evidence="1" id="KW-0812">Transmembrane</keyword>
<feature type="transmembrane region" description="Helical" evidence="1">
    <location>
        <begin position="6"/>
        <end position="31"/>
    </location>
</feature>